<keyword evidence="4" id="KW-1185">Reference proteome</keyword>
<gene>
    <name evidence="3" type="ORF">O4H49_02590</name>
</gene>
<dbReference type="Gene3D" id="1.25.40.10">
    <property type="entry name" value="Tetratricopeptide repeat domain"/>
    <property type="match status" value="6"/>
</dbReference>
<dbReference type="SMART" id="SM00671">
    <property type="entry name" value="SEL1"/>
    <property type="match status" value="16"/>
</dbReference>
<protein>
    <submittedName>
        <fullName evidence="3">SEL1-like repeat protein</fullName>
    </submittedName>
</protein>
<dbReference type="EMBL" id="JAPWGY010000001">
    <property type="protein sequence ID" value="MCZ4279649.1"/>
    <property type="molecule type" value="Genomic_DNA"/>
</dbReference>
<feature type="chain" id="PRO_5045682207" evidence="2">
    <location>
        <begin position="30"/>
        <end position="925"/>
    </location>
</feature>
<evidence type="ECO:0000313" key="4">
    <source>
        <dbReference type="Proteomes" id="UP001069802"/>
    </source>
</evidence>
<feature type="compositionally biased region" description="Polar residues" evidence="1">
    <location>
        <begin position="558"/>
        <end position="577"/>
    </location>
</feature>
<dbReference type="PANTHER" id="PTHR11102">
    <property type="entry name" value="SEL-1-LIKE PROTEIN"/>
    <property type="match status" value="1"/>
</dbReference>
<dbReference type="InterPro" id="IPR006597">
    <property type="entry name" value="Sel1-like"/>
</dbReference>
<reference evidence="3" key="1">
    <citation type="submission" date="2022-12" db="EMBL/GenBank/DDBJ databases">
        <title>Bacterial isolates from different developmental stages of Nematostella vectensis.</title>
        <authorList>
            <person name="Fraune S."/>
        </authorList>
    </citation>
    <scope>NUCLEOTIDE SEQUENCE</scope>
    <source>
        <strain evidence="3">G21630-S1</strain>
    </source>
</reference>
<dbReference type="SUPFAM" id="SSF81901">
    <property type="entry name" value="HCP-like"/>
    <property type="match status" value="5"/>
</dbReference>
<keyword evidence="2" id="KW-0732">Signal</keyword>
<feature type="compositionally biased region" description="Basic and acidic residues" evidence="1">
    <location>
        <begin position="477"/>
        <end position="486"/>
    </location>
</feature>
<dbReference type="PANTHER" id="PTHR11102:SF160">
    <property type="entry name" value="ERAD-ASSOCIATED E3 UBIQUITIN-PROTEIN LIGASE COMPONENT HRD3"/>
    <property type="match status" value="1"/>
</dbReference>
<dbReference type="Proteomes" id="UP001069802">
    <property type="component" value="Unassembled WGS sequence"/>
</dbReference>
<proteinExistence type="predicted"/>
<evidence type="ECO:0000256" key="1">
    <source>
        <dbReference type="SAM" id="MobiDB-lite"/>
    </source>
</evidence>
<evidence type="ECO:0000313" key="3">
    <source>
        <dbReference type="EMBL" id="MCZ4279649.1"/>
    </source>
</evidence>
<comment type="caution">
    <text evidence="3">The sequence shown here is derived from an EMBL/GenBank/DDBJ whole genome shotgun (WGS) entry which is preliminary data.</text>
</comment>
<dbReference type="InterPro" id="IPR050767">
    <property type="entry name" value="Sel1_AlgK"/>
</dbReference>
<feature type="region of interest" description="Disordered" evidence="1">
    <location>
        <begin position="692"/>
        <end position="730"/>
    </location>
</feature>
<name>A0ABT4LEX5_9PROT</name>
<dbReference type="RefSeq" id="WP_269421849.1">
    <property type="nucleotide sequence ID" value="NZ_JAPWGY010000001.1"/>
</dbReference>
<feature type="region of interest" description="Disordered" evidence="1">
    <location>
        <begin position="477"/>
        <end position="506"/>
    </location>
</feature>
<feature type="compositionally biased region" description="Basic and acidic residues" evidence="1">
    <location>
        <begin position="714"/>
        <end position="723"/>
    </location>
</feature>
<feature type="signal peptide" evidence="2">
    <location>
        <begin position="1"/>
        <end position="29"/>
    </location>
</feature>
<dbReference type="InterPro" id="IPR011990">
    <property type="entry name" value="TPR-like_helical_dom_sf"/>
</dbReference>
<feature type="compositionally biased region" description="Polar residues" evidence="1">
    <location>
        <begin position="588"/>
        <end position="608"/>
    </location>
</feature>
<sequence length="925" mass="102975">MLPRLLLRLCTPALLSGFLFLLPVAPAVAITQQEAMQAMTQGDFATAFVFFHEHAEAGNPAAQYLVGYMTERGTGTEQNQEQAIHWYRKAAEQGNPDAKQSLARLQLMEEASSKSMTPDQKQFEQTLKKAQAGDAGSQFELAGLYHKGIGTDRDIPVAFEWYLRAAAQGYDEAQYVLGKAYLAGEEVPADPATGIRYLAAAAIQDHIPSLFYLGNQYLNGNDNTYALVRQDTDKGIQLLTRAADLGSSDAQFNLGIHYGDKRNKDHDLATSLKWHLLTAEQGNEIAMHELGRLYLKRNTEFHSPDLSFQWFKRSADLDFDMAFYPLGLMYQEGIGTPKDSGLASFWLEKGAKADDRDAQYFLATLHLNGEGVEQDYEKAVRWFKAAAQQDLVKAQYELALLYEKGLGTAPDPKQAVAWMKRAAEQDHEPALLDLARYYEEGLLVPRDDRIAQDWFRRAEKLGSAEGARHNTRIEEQFARKAHEKKTQAAAEQPSGELPPATGDTDEKLGFFDALERAIAARKRTGSQNQSLFQKLFGPDEDEDAAEYNDAPGKDDSSTGEQGTSEYSTRQEQLSPDISQEAGPDSGPDSENNTGQIASSPPANTTKQQETFDKSQVPFPKRKPEITVTPLQRLLRAAEGGDPEAQFIVSTRYFDGEGVKRDTDKATYWLGKSAEQGYQPALDLIGLILSEQVNPYQDPPQPTEESSRQSSGFDAEQKSKDHLDSATPKTPEDFLNVGRAYYHDSDLVNAFVMIKIAAEDGHEDAQFLLSRMYQEGQGTPQDSSQAFFWIRKAAEQGSATYQYFLGHSYENGSGTAANRSEALKWFRKAADQNLPEAQFALGYLYINRITPPDFAEGFHWTLAAAKQSLPEAEYQMGEIFQKGLGRPGDLQEATYWYGQSADHGLEAAQKRLDEIKALLESRKKTN</sequence>
<accession>A0ABT4LEX5</accession>
<organism evidence="3 4">
    <name type="scientific">Kiloniella laminariae</name>
    <dbReference type="NCBI Taxonomy" id="454162"/>
    <lineage>
        <taxon>Bacteria</taxon>
        <taxon>Pseudomonadati</taxon>
        <taxon>Pseudomonadota</taxon>
        <taxon>Alphaproteobacteria</taxon>
        <taxon>Rhodospirillales</taxon>
        <taxon>Kiloniellaceae</taxon>
        <taxon>Kiloniella</taxon>
    </lineage>
</organism>
<dbReference type="Pfam" id="PF08238">
    <property type="entry name" value="Sel1"/>
    <property type="match status" value="15"/>
</dbReference>
<feature type="region of interest" description="Disordered" evidence="1">
    <location>
        <begin position="541"/>
        <end position="626"/>
    </location>
</feature>
<evidence type="ECO:0000256" key="2">
    <source>
        <dbReference type="SAM" id="SignalP"/>
    </source>
</evidence>